<dbReference type="PANTHER" id="PTHR48228:SF4">
    <property type="entry name" value="BLR3030 PROTEIN"/>
    <property type="match status" value="1"/>
</dbReference>
<dbReference type="EMBL" id="JAPWIJ010000007">
    <property type="protein sequence ID" value="MCZ4520294.1"/>
    <property type="molecule type" value="Genomic_DNA"/>
</dbReference>
<dbReference type="Proteomes" id="UP001081071">
    <property type="component" value="Unassembled WGS sequence"/>
</dbReference>
<organism evidence="1 2">
    <name type="scientific">Rhodococcus ruber</name>
    <dbReference type="NCBI Taxonomy" id="1830"/>
    <lineage>
        <taxon>Bacteria</taxon>
        <taxon>Bacillati</taxon>
        <taxon>Actinomycetota</taxon>
        <taxon>Actinomycetes</taxon>
        <taxon>Mycobacteriales</taxon>
        <taxon>Nocardiaceae</taxon>
        <taxon>Rhodococcus</taxon>
    </lineage>
</organism>
<evidence type="ECO:0000313" key="1">
    <source>
        <dbReference type="EMBL" id="MCZ4520294.1"/>
    </source>
</evidence>
<dbReference type="Gene3D" id="3.40.50.10540">
    <property type="entry name" value="Crotonobetainyl-coa:carnitine coa-transferase, domain 1"/>
    <property type="match status" value="1"/>
</dbReference>
<dbReference type="InterPro" id="IPR050509">
    <property type="entry name" value="CoA-transferase_III"/>
</dbReference>
<proteinExistence type="predicted"/>
<dbReference type="GO" id="GO:0016740">
    <property type="term" value="F:transferase activity"/>
    <property type="evidence" value="ECO:0007669"/>
    <property type="project" value="UniProtKB-KW"/>
</dbReference>
<dbReference type="PANTHER" id="PTHR48228">
    <property type="entry name" value="SUCCINYL-COA--D-CITRAMALATE COA-TRANSFERASE"/>
    <property type="match status" value="1"/>
</dbReference>
<dbReference type="RefSeq" id="WP_269606473.1">
    <property type="nucleotide sequence ID" value="NZ_JAPWIJ010000007.1"/>
</dbReference>
<comment type="caution">
    <text evidence="1">The sequence shown here is derived from an EMBL/GenBank/DDBJ whole genome shotgun (WGS) entry which is preliminary data.</text>
</comment>
<dbReference type="InterPro" id="IPR023606">
    <property type="entry name" value="CoA-Trfase_III_dom_1_sf"/>
</dbReference>
<dbReference type="Pfam" id="PF02515">
    <property type="entry name" value="CoA_transf_3"/>
    <property type="match status" value="1"/>
</dbReference>
<keyword evidence="2" id="KW-1185">Reference proteome</keyword>
<keyword evidence="1" id="KW-0808">Transferase</keyword>
<gene>
    <name evidence="1" type="ORF">O4220_17410</name>
</gene>
<name>A0ABT4MHZ5_9NOCA</name>
<protein>
    <submittedName>
        <fullName evidence="1">CoA transferase</fullName>
    </submittedName>
</protein>
<accession>A0ABT4MHZ5</accession>
<dbReference type="SUPFAM" id="SSF89796">
    <property type="entry name" value="CoA-transferase family III (CaiB/BaiF)"/>
    <property type="match status" value="2"/>
</dbReference>
<sequence length="421" mass="44223">MSVWLAATLPVATIAAESVGALGTAVGRLRGVLGPSPTGAVPTASAERIAASFMGDSMLRLDGAPVRPFADLSGFFRVSDGWVRTHANYPHHRTALLETVGLDENCGTDEFAARVAGIAAAELEWSCAQNGALAVQVRTEDQWSAEPAGTAAGSGPVIARSDDTGSAMYRVPEFRGTTAAPLAGVRVLDLTRVIAGPVATRALALFGAEVLRIDPPHRPEITWQHRENGQGKRSATVDMSTREGRAVVNRLLESADVLVAGYRPGALERFGLEHRADVLHGRVSAWGTRGPWSGRRGFDSLVQAATGISVLEGRGGELGRLPAQALDHASGYLLAAGIVSELADRASGFGSPATVEVPLARTAAWLLRSPGRDPDHGPAETPPPNCVVTNGRVTAARPVFDDFADYPFPARPWGADEAVWS</sequence>
<evidence type="ECO:0000313" key="2">
    <source>
        <dbReference type="Proteomes" id="UP001081071"/>
    </source>
</evidence>
<dbReference type="InterPro" id="IPR003673">
    <property type="entry name" value="CoA-Trfase_fam_III"/>
</dbReference>
<reference evidence="1" key="1">
    <citation type="submission" date="2022-12" db="EMBL/GenBank/DDBJ databases">
        <authorList>
            <person name="Krivoruchko A.V."/>
            <person name="Elkin A."/>
        </authorList>
    </citation>
    <scope>NUCLEOTIDE SEQUENCE</scope>
    <source>
        <strain evidence="1">IEGM 1391</strain>
    </source>
</reference>